<gene>
    <name evidence="2" type="ORF">BC936DRAFT_138974</name>
</gene>
<evidence type="ECO:0000313" key="2">
    <source>
        <dbReference type="EMBL" id="RUP23721.1"/>
    </source>
</evidence>
<keyword evidence="1" id="KW-0472">Membrane</keyword>
<proteinExistence type="predicted"/>
<accession>A0A433BBQ7</accession>
<keyword evidence="1" id="KW-1133">Transmembrane helix</keyword>
<dbReference type="Proteomes" id="UP000268093">
    <property type="component" value="Unassembled WGS sequence"/>
</dbReference>
<feature type="transmembrane region" description="Helical" evidence="1">
    <location>
        <begin position="87"/>
        <end position="105"/>
    </location>
</feature>
<reference evidence="2 3" key="1">
    <citation type="journal article" date="2018" name="New Phytol.">
        <title>Phylogenomics of Endogonaceae and evolution of mycorrhizas within Mucoromycota.</title>
        <authorList>
            <person name="Chang Y."/>
            <person name="Desiro A."/>
            <person name="Na H."/>
            <person name="Sandor L."/>
            <person name="Lipzen A."/>
            <person name="Clum A."/>
            <person name="Barry K."/>
            <person name="Grigoriev I.V."/>
            <person name="Martin F.M."/>
            <person name="Stajich J.E."/>
            <person name="Smith M.E."/>
            <person name="Bonito G."/>
            <person name="Spatafora J.W."/>
        </authorList>
    </citation>
    <scope>NUCLEOTIDE SEQUENCE [LARGE SCALE GENOMIC DNA]</scope>
    <source>
        <strain evidence="2 3">GMNB39</strain>
    </source>
</reference>
<sequence>MKVPDYVFWPVKFALLAVHLTAATGLVVISVPEAMIPARMGKSIEFYVPGLFIFRLVLVIFALTNAYLEFAKIKWLKFDKTEKKETMMGFIMLLAMTWNAAELLIEDVNTREFRAHVIFPYVPGWTYIVGSAVLCTRCWD</sequence>
<protein>
    <submittedName>
        <fullName evidence="2">Uncharacterized protein</fullName>
    </submittedName>
</protein>
<keyword evidence="1" id="KW-0812">Transmembrane</keyword>
<name>A0A433BBQ7_9FUNG</name>
<keyword evidence="3" id="KW-1185">Reference proteome</keyword>
<feature type="transmembrane region" description="Helical" evidence="1">
    <location>
        <begin position="44"/>
        <end position="67"/>
    </location>
</feature>
<dbReference type="AlphaFoldDB" id="A0A433BBQ7"/>
<evidence type="ECO:0000256" key="1">
    <source>
        <dbReference type="SAM" id="Phobius"/>
    </source>
</evidence>
<evidence type="ECO:0000313" key="3">
    <source>
        <dbReference type="Proteomes" id="UP000268093"/>
    </source>
</evidence>
<organism evidence="2 3">
    <name type="scientific">Jimgerdemannia flammicorona</name>
    <dbReference type="NCBI Taxonomy" id="994334"/>
    <lineage>
        <taxon>Eukaryota</taxon>
        <taxon>Fungi</taxon>
        <taxon>Fungi incertae sedis</taxon>
        <taxon>Mucoromycota</taxon>
        <taxon>Mucoromycotina</taxon>
        <taxon>Endogonomycetes</taxon>
        <taxon>Endogonales</taxon>
        <taxon>Endogonaceae</taxon>
        <taxon>Jimgerdemannia</taxon>
    </lineage>
</organism>
<dbReference type="EMBL" id="RBNI01014075">
    <property type="protein sequence ID" value="RUP23721.1"/>
    <property type="molecule type" value="Genomic_DNA"/>
</dbReference>
<feature type="transmembrane region" description="Helical" evidence="1">
    <location>
        <begin position="6"/>
        <end position="32"/>
    </location>
</feature>
<comment type="caution">
    <text evidence="2">The sequence shown here is derived from an EMBL/GenBank/DDBJ whole genome shotgun (WGS) entry which is preliminary data.</text>
</comment>